<evidence type="ECO:0000313" key="1">
    <source>
        <dbReference type="EMBL" id="GFP40496.1"/>
    </source>
</evidence>
<protein>
    <submittedName>
        <fullName evidence="1">Uncharacterized protein</fullName>
    </submittedName>
</protein>
<dbReference type="Proteomes" id="UP000569018">
    <property type="component" value="Unassembled WGS sequence"/>
</dbReference>
<comment type="caution">
    <text evidence="1">The sequence shown here is derived from an EMBL/GenBank/DDBJ whole genome shotgun (WGS) entry which is preliminary data.</text>
</comment>
<organism evidence="1 2">
    <name type="scientific">Candidatus Hakubella thermalkaliphila</name>
    <dbReference type="NCBI Taxonomy" id="2754717"/>
    <lineage>
        <taxon>Bacteria</taxon>
        <taxon>Bacillati</taxon>
        <taxon>Actinomycetota</taxon>
        <taxon>Actinomycetota incertae sedis</taxon>
        <taxon>Candidatus Hakubellales</taxon>
        <taxon>Candidatus Hakubellaceae</taxon>
        <taxon>Candidatus Hakubella</taxon>
    </lineage>
</organism>
<gene>
    <name evidence="1" type="ORF">HKBW3S47_02193</name>
</gene>
<evidence type="ECO:0000313" key="2">
    <source>
        <dbReference type="Proteomes" id="UP000569018"/>
    </source>
</evidence>
<accession>A0A6V8QAS3</accession>
<dbReference type="EMBL" id="BLSD01000278">
    <property type="protein sequence ID" value="GFP40496.1"/>
    <property type="molecule type" value="Genomic_DNA"/>
</dbReference>
<dbReference type="AlphaFoldDB" id="A0A6V8QAS3"/>
<sequence length="49" mass="5949">MFSYRGRRLRIPDIDGTFTDQSEQYRFLSFHKLLLCGWPIGKQARCNYY</sequence>
<name>A0A6V8QAS3_9ACTN</name>
<proteinExistence type="predicted"/>
<feature type="non-terminal residue" evidence="1">
    <location>
        <position position="49"/>
    </location>
</feature>
<reference evidence="1 2" key="1">
    <citation type="journal article" date="2020" name="Front. Microbiol.">
        <title>Single-cell genomics of novel Actinobacteria with the Wood-Ljungdahl pathway discovered in a serpentinizing system.</title>
        <authorList>
            <person name="Merino N."/>
            <person name="Kawai M."/>
            <person name="Boyd E.S."/>
            <person name="Colman D.R."/>
            <person name="McGlynn S.E."/>
            <person name="Nealson K.H."/>
            <person name="Kurokawa K."/>
            <person name="Hongoh Y."/>
        </authorList>
    </citation>
    <scope>NUCLEOTIDE SEQUENCE [LARGE SCALE GENOMIC DNA]</scope>
    <source>
        <strain evidence="1 2">S47</strain>
    </source>
</reference>